<comment type="similarity">
    <text evidence="10">Belongs to the mitochondrial carrier (TC 2.A.29) family.</text>
</comment>
<keyword evidence="6 12" id="KW-1133">Transmembrane helix</keyword>
<feature type="repeat" description="Solcar" evidence="9">
    <location>
        <begin position="18"/>
        <end position="116"/>
    </location>
</feature>
<dbReference type="PROSITE" id="PS50920">
    <property type="entry name" value="SOLCAR"/>
    <property type="match status" value="3"/>
</dbReference>
<feature type="repeat" description="Solcar" evidence="9">
    <location>
        <begin position="251"/>
        <end position="364"/>
    </location>
</feature>
<evidence type="ECO:0000256" key="6">
    <source>
        <dbReference type="ARBA" id="ARBA00022989"/>
    </source>
</evidence>
<evidence type="ECO:0000256" key="2">
    <source>
        <dbReference type="ARBA" id="ARBA00022448"/>
    </source>
</evidence>
<dbReference type="GO" id="GO:1990519">
    <property type="term" value="P:pyrimidine nucleotide import into mitochondrion"/>
    <property type="evidence" value="ECO:0007669"/>
    <property type="project" value="TreeGrafter"/>
</dbReference>
<keyword evidence="5" id="KW-0999">Mitochondrion inner membrane</keyword>
<feature type="transmembrane region" description="Helical" evidence="12">
    <location>
        <begin position="91"/>
        <end position="109"/>
    </location>
</feature>
<comment type="caution">
    <text evidence="13">The sequence shown here is derived from an EMBL/GenBank/DDBJ whole genome shotgun (WGS) entry which is preliminary data.</text>
</comment>
<dbReference type="InterPro" id="IPR049562">
    <property type="entry name" value="SLC25A33/36-like"/>
</dbReference>
<keyword evidence="14" id="KW-1185">Reference proteome</keyword>
<evidence type="ECO:0000256" key="5">
    <source>
        <dbReference type="ARBA" id="ARBA00022792"/>
    </source>
</evidence>
<comment type="subcellular location">
    <subcellularLocation>
        <location evidence="1">Mitochondrion inner membrane</location>
        <topology evidence="1">Multi-pass membrane protein</topology>
    </subcellularLocation>
</comment>
<dbReference type="SUPFAM" id="SSF103506">
    <property type="entry name" value="Mitochondrial carrier"/>
    <property type="match status" value="1"/>
</dbReference>
<dbReference type="InterPro" id="IPR018108">
    <property type="entry name" value="MCP_transmembrane"/>
</dbReference>
<keyword evidence="4" id="KW-0677">Repeat</keyword>
<dbReference type="GO" id="GO:0005743">
    <property type="term" value="C:mitochondrial inner membrane"/>
    <property type="evidence" value="ECO:0007669"/>
    <property type="project" value="UniProtKB-SubCell"/>
</dbReference>
<evidence type="ECO:0000256" key="11">
    <source>
        <dbReference type="SAM" id="MobiDB-lite"/>
    </source>
</evidence>
<evidence type="ECO:0000256" key="7">
    <source>
        <dbReference type="ARBA" id="ARBA00023128"/>
    </source>
</evidence>
<evidence type="ECO:0000256" key="9">
    <source>
        <dbReference type="PROSITE-ProRule" id="PRU00282"/>
    </source>
</evidence>
<evidence type="ECO:0000256" key="1">
    <source>
        <dbReference type="ARBA" id="ARBA00004448"/>
    </source>
</evidence>
<keyword evidence="2 10" id="KW-0813">Transport</keyword>
<evidence type="ECO:0000313" key="13">
    <source>
        <dbReference type="EMBL" id="KAK3325780.1"/>
    </source>
</evidence>
<evidence type="ECO:0000256" key="8">
    <source>
        <dbReference type="ARBA" id="ARBA00023136"/>
    </source>
</evidence>
<dbReference type="AlphaFoldDB" id="A0AAE0IIM9"/>
<dbReference type="PANTHER" id="PTHR45829">
    <property type="entry name" value="MITOCHONDRIAL CARRIER PROTEIN RIM2"/>
    <property type="match status" value="1"/>
</dbReference>
<gene>
    <name evidence="13" type="ORF">B0H66DRAFT_138088</name>
</gene>
<feature type="region of interest" description="Disordered" evidence="11">
    <location>
        <begin position="295"/>
        <end position="314"/>
    </location>
</feature>
<dbReference type="PRINTS" id="PR00926">
    <property type="entry name" value="MITOCARRIER"/>
</dbReference>
<proteinExistence type="inferred from homology"/>
<reference evidence="13" key="2">
    <citation type="submission" date="2023-06" db="EMBL/GenBank/DDBJ databases">
        <authorList>
            <consortium name="Lawrence Berkeley National Laboratory"/>
            <person name="Haridas S."/>
            <person name="Hensen N."/>
            <person name="Bonometti L."/>
            <person name="Westerberg I."/>
            <person name="Brannstrom I.O."/>
            <person name="Guillou S."/>
            <person name="Cros-Aarteil S."/>
            <person name="Calhoun S."/>
            <person name="Kuo A."/>
            <person name="Mondo S."/>
            <person name="Pangilinan J."/>
            <person name="Riley R."/>
            <person name="Labutti K."/>
            <person name="Andreopoulos B."/>
            <person name="Lipzen A."/>
            <person name="Chen C."/>
            <person name="Yanf M."/>
            <person name="Daum C."/>
            <person name="Ng V."/>
            <person name="Clum A."/>
            <person name="Steindorff A."/>
            <person name="Ohm R."/>
            <person name="Martin F."/>
            <person name="Silar P."/>
            <person name="Natvig D."/>
            <person name="Lalanne C."/>
            <person name="Gautier V."/>
            <person name="Ament-Velasquez S.L."/>
            <person name="Kruys A."/>
            <person name="Hutchinson M.I."/>
            <person name="Powell A.J."/>
            <person name="Barry K."/>
            <person name="Miller A.N."/>
            <person name="Grigoriev I.V."/>
            <person name="Debuchy R."/>
            <person name="Gladieux P."/>
            <person name="Thoren M.H."/>
            <person name="Johannesson H."/>
        </authorList>
    </citation>
    <scope>NUCLEOTIDE SEQUENCE</scope>
    <source>
        <strain evidence="13">CBS 118394</strain>
    </source>
</reference>
<organism evidence="13 14">
    <name type="scientific">Apodospora peruviana</name>
    <dbReference type="NCBI Taxonomy" id="516989"/>
    <lineage>
        <taxon>Eukaryota</taxon>
        <taxon>Fungi</taxon>
        <taxon>Dikarya</taxon>
        <taxon>Ascomycota</taxon>
        <taxon>Pezizomycotina</taxon>
        <taxon>Sordariomycetes</taxon>
        <taxon>Sordariomycetidae</taxon>
        <taxon>Sordariales</taxon>
        <taxon>Lasiosphaeriaceae</taxon>
        <taxon>Apodospora</taxon>
    </lineage>
</organism>
<dbReference type="Proteomes" id="UP001283341">
    <property type="component" value="Unassembled WGS sequence"/>
</dbReference>
<dbReference type="InterPro" id="IPR023395">
    <property type="entry name" value="MCP_dom_sf"/>
</dbReference>
<protein>
    <submittedName>
        <fullName evidence="13">Mitochondrial carrier domain-containing protein</fullName>
    </submittedName>
</protein>
<evidence type="ECO:0000256" key="10">
    <source>
        <dbReference type="RuleBase" id="RU000488"/>
    </source>
</evidence>
<feature type="transmembrane region" description="Helical" evidence="12">
    <location>
        <begin position="129"/>
        <end position="149"/>
    </location>
</feature>
<evidence type="ECO:0000256" key="12">
    <source>
        <dbReference type="SAM" id="Phobius"/>
    </source>
</evidence>
<dbReference type="Gene3D" id="1.50.40.10">
    <property type="entry name" value="Mitochondrial carrier domain"/>
    <property type="match status" value="2"/>
</dbReference>
<name>A0AAE0IIM9_9PEZI</name>
<sequence length="388" mass="42802">MQDPVRVTYIERWAVGASDSQFNALSGAVGGFTSGIVTCPLDVIKTKLQAQGGFAAVQKGRHVGHAKAYEGLVGTASVIWREEGLRGMYRGLGPIIMGYLPTWAVWFTVYNKSKIWLAQYHQNAFVVNFWSSIIAGASSTVVTNPIWVIKTRLMSQSTHHGRSRFSLFPKGSNTPTSRPTLHSPWHYKSTLDAARKMYTSEGILSFYSGLTPALLGLTHVAVQFPAYEYLKTKFTGRPMGAAPIPGQDEKSQWFGILSASILSKIMASSATYPHEVIRTRLQTQRRPVPGQEYMQGLGGAAAEPAGGSAPPQQAPKYRGIVMTCRTILREEGWRAFYAGMGTNMMRAVPAATVTMLTYEYCMRNLNQIRAQGKEKLQLQLERSEFTSS</sequence>
<evidence type="ECO:0000256" key="3">
    <source>
        <dbReference type="ARBA" id="ARBA00022692"/>
    </source>
</evidence>
<dbReference type="InterPro" id="IPR002067">
    <property type="entry name" value="MCP"/>
</dbReference>
<dbReference type="PANTHER" id="PTHR45829:SF1">
    <property type="entry name" value="CARRIER PROTEIN, PUTATIVE (AFU_ORTHOLOGUE AFUA_4G06780)-RELATED"/>
    <property type="match status" value="1"/>
</dbReference>
<dbReference type="GO" id="GO:0015218">
    <property type="term" value="F:pyrimidine nucleotide transmembrane transporter activity"/>
    <property type="evidence" value="ECO:0007669"/>
    <property type="project" value="InterPro"/>
</dbReference>
<feature type="repeat" description="Solcar" evidence="9">
    <location>
        <begin position="123"/>
        <end position="233"/>
    </location>
</feature>
<evidence type="ECO:0000256" key="4">
    <source>
        <dbReference type="ARBA" id="ARBA00022737"/>
    </source>
</evidence>
<evidence type="ECO:0000313" key="14">
    <source>
        <dbReference type="Proteomes" id="UP001283341"/>
    </source>
</evidence>
<keyword evidence="7" id="KW-0496">Mitochondrion</keyword>
<keyword evidence="8 9" id="KW-0472">Membrane</keyword>
<dbReference type="FunFam" id="1.50.40.10:FF:000075">
    <property type="entry name" value="Nicotinamide adenine dinucleotide transporter 2, mitochondrial"/>
    <property type="match status" value="1"/>
</dbReference>
<accession>A0AAE0IIM9</accession>
<reference evidence="13" key="1">
    <citation type="journal article" date="2023" name="Mol. Phylogenet. Evol.">
        <title>Genome-scale phylogeny and comparative genomics of the fungal order Sordariales.</title>
        <authorList>
            <person name="Hensen N."/>
            <person name="Bonometti L."/>
            <person name="Westerberg I."/>
            <person name="Brannstrom I.O."/>
            <person name="Guillou S."/>
            <person name="Cros-Aarteil S."/>
            <person name="Calhoun S."/>
            <person name="Haridas S."/>
            <person name="Kuo A."/>
            <person name="Mondo S."/>
            <person name="Pangilinan J."/>
            <person name="Riley R."/>
            <person name="LaButti K."/>
            <person name="Andreopoulos B."/>
            <person name="Lipzen A."/>
            <person name="Chen C."/>
            <person name="Yan M."/>
            <person name="Daum C."/>
            <person name="Ng V."/>
            <person name="Clum A."/>
            <person name="Steindorff A."/>
            <person name="Ohm R.A."/>
            <person name="Martin F."/>
            <person name="Silar P."/>
            <person name="Natvig D.O."/>
            <person name="Lalanne C."/>
            <person name="Gautier V."/>
            <person name="Ament-Velasquez S.L."/>
            <person name="Kruys A."/>
            <person name="Hutchinson M.I."/>
            <person name="Powell A.J."/>
            <person name="Barry K."/>
            <person name="Miller A.N."/>
            <person name="Grigoriev I.V."/>
            <person name="Debuchy R."/>
            <person name="Gladieux P."/>
            <person name="Hiltunen Thoren M."/>
            <person name="Johannesson H."/>
        </authorList>
    </citation>
    <scope>NUCLEOTIDE SEQUENCE</scope>
    <source>
        <strain evidence="13">CBS 118394</strain>
    </source>
</reference>
<keyword evidence="3 9" id="KW-0812">Transmembrane</keyword>
<dbReference type="Pfam" id="PF00153">
    <property type="entry name" value="Mito_carr"/>
    <property type="match status" value="3"/>
</dbReference>
<dbReference type="EMBL" id="JAUEDM010000002">
    <property type="protein sequence ID" value="KAK3325780.1"/>
    <property type="molecule type" value="Genomic_DNA"/>
</dbReference>
<feature type="compositionally biased region" description="Low complexity" evidence="11">
    <location>
        <begin position="300"/>
        <end position="314"/>
    </location>
</feature>